<evidence type="ECO:0000256" key="3">
    <source>
        <dbReference type="ARBA" id="ARBA00022989"/>
    </source>
</evidence>
<dbReference type="GO" id="GO:0022857">
    <property type="term" value="F:transmembrane transporter activity"/>
    <property type="evidence" value="ECO:0007669"/>
    <property type="project" value="TreeGrafter"/>
</dbReference>
<evidence type="ECO:0000313" key="6">
    <source>
        <dbReference type="EMBL" id="CAG6459624.1"/>
    </source>
</evidence>
<dbReference type="EMBL" id="HBUE01276937">
    <property type="protein sequence ID" value="CAG6566800.1"/>
    <property type="molecule type" value="Transcribed_RNA"/>
</dbReference>
<evidence type="ECO:0000256" key="2">
    <source>
        <dbReference type="ARBA" id="ARBA00022692"/>
    </source>
</evidence>
<keyword evidence="3 5" id="KW-1133">Transmembrane helix</keyword>
<feature type="transmembrane region" description="Helical" evidence="5">
    <location>
        <begin position="311"/>
        <end position="337"/>
    </location>
</feature>
<protein>
    <submittedName>
        <fullName evidence="6">Thymic stromal cotransporter protein</fullName>
    </submittedName>
</protein>
<evidence type="ECO:0000256" key="1">
    <source>
        <dbReference type="ARBA" id="ARBA00004141"/>
    </source>
</evidence>
<feature type="transmembrane region" description="Helical" evidence="5">
    <location>
        <begin position="47"/>
        <end position="68"/>
    </location>
</feature>
<dbReference type="AlphaFoldDB" id="A0A8D8ALP6"/>
<keyword evidence="2 5" id="KW-0812">Transmembrane</keyword>
<dbReference type="Gene3D" id="1.20.1250.20">
    <property type="entry name" value="MFS general substrate transporter like domains"/>
    <property type="match status" value="1"/>
</dbReference>
<dbReference type="PANTHER" id="PTHR23507:SF1">
    <property type="entry name" value="FI18259P1-RELATED"/>
    <property type="match status" value="1"/>
</dbReference>
<keyword evidence="4 5" id="KW-0472">Membrane</keyword>
<organism evidence="6">
    <name type="scientific">Culex pipiens</name>
    <name type="common">House mosquito</name>
    <dbReference type="NCBI Taxonomy" id="7175"/>
    <lineage>
        <taxon>Eukaryota</taxon>
        <taxon>Metazoa</taxon>
        <taxon>Ecdysozoa</taxon>
        <taxon>Arthropoda</taxon>
        <taxon>Hexapoda</taxon>
        <taxon>Insecta</taxon>
        <taxon>Pterygota</taxon>
        <taxon>Neoptera</taxon>
        <taxon>Endopterygota</taxon>
        <taxon>Diptera</taxon>
        <taxon>Nematocera</taxon>
        <taxon>Culicoidea</taxon>
        <taxon>Culicidae</taxon>
        <taxon>Culicinae</taxon>
        <taxon>Culicini</taxon>
        <taxon>Culex</taxon>
        <taxon>Culex</taxon>
    </lineage>
</organism>
<name>A0A8D8ALP6_CULPI</name>
<dbReference type="PANTHER" id="PTHR23507">
    <property type="entry name" value="ZGC:174356"/>
    <property type="match status" value="1"/>
</dbReference>
<comment type="subcellular location">
    <subcellularLocation>
        <location evidence="1">Membrane</location>
        <topology evidence="1">Multi-pass membrane protein</topology>
    </subcellularLocation>
</comment>
<dbReference type="EMBL" id="HBUE01038124">
    <property type="protein sequence ID" value="CAG6459624.1"/>
    <property type="molecule type" value="Transcribed_RNA"/>
</dbReference>
<dbReference type="GO" id="GO:0016020">
    <property type="term" value="C:membrane"/>
    <property type="evidence" value="ECO:0007669"/>
    <property type="project" value="UniProtKB-SubCell"/>
</dbReference>
<sequence length="367" mass="40832">MHEISLEVTGILPNLLTSLSGGTPLVVTGMYSYLTVCTSEKNRTFRFACAAVVIATIPIGANFFSGFLFKSLGFVKLCLLCIVTDSIGLMYGLFILKEPTEISDNTTVQEKESRSDQNKGTLNESWRKLFDFTLVIDCIRVLTRKRNFNLRLIVILTVVVYFINYGSLGDAESAAILAYLRFNWITNLGTWISYDLATTLLGTLLAMGVLSKRFGVSDFLICVFSVCFTLVGKPIMAYAVSAVKPHLYYVATSIDVFEGSKTVAIRSIVSKLVEQHEIGKMLAIIGIVDSMQVVIYPTLYSTVYLKTQDFFLGSVFLLSEAFLLVSLGFYITLYFLVKESNRRKAAEMTKQNEKEGIDNPAMEITSL</sequence>
<dbReference type="InterPro" id="IPR036259">
    <property type="entry name" value="MFS_trans_sf"/>
</dbReference>
<feature type="transmembrane region" description="Helical" evidence="5">
    <location>
        <begin position="15"/>
        <end position="35"/>
    </location>
</feature>
<feature type="transmembrane region" description="Helical" evidence="5">
    <location>
        <begin position="188"/>
        <end position="207"/>
    </location>
</feature>
<dbReference type="SUPFAM" id="SSF103473">
    <property type="entry name" value="MFS general substrate transporter"/>
    <property type="match status" value="1"/>
</dbReference>
<proteinExistence type="predicted"/>
<feature type="transmembrane region" description="Helical" evidence="5">
    <location>
        <begin position="148"/>
        <end position="168"/>
    </location>
</feature>
<dbReference type="EMBL" id="HBUE01171485">
    <property type="protein sequence ID" value="CAG6515301.1"/>
    <property type="molecule type" value="Transcribed_RNA"/>
</dbReference>
<reference evidence="6" key="1">
    <citation type="submission" date="2021-05" db="EMBL/GenBank/DDBJ databases">
        <authorList>
            <person name="Alioto T."/>
            <person name="Alioto T."/>
            <person name="Gomez Garrido J."/>
        </authorList>
    </citation>
    <scope>NUCLEOTIDE SEQUENCE</scope>
</reference>
<feature type="transmembrane region" description="Helical" evidence="5">
    <location>
        <begin position="219"/>
        <end position="240"/>
    </location>
</feature>
<feature type="transmembrane region" description="Helical" evidence="5">
    <location>
        <begin position="74"/>
        <end position="96"/>
    </location>
</feature>
<evidence type="ECO:0000256" key="5">
    <source>
        <dbReference type="SAM" id="Phobius"/>
    </source>
</evidence>
<evidence type="ECO:0000256" key="4">
    <source>
        <dbReference type="ARBA" id="ARBA00023136"/>
    </source>
</evidence>
<accession>A0A8D8ALP6</accession>